<organism evidence="3 4">
    <name type="scientific">Dongia soli</name>
    <dbReference type="NCBI Taxonomy" id="600628"/>
    <lineage>
        <taxon>Bacteria</taxon>
        <taxon>Pseudomonadati</taxon>
        <taxon>Pseudomonadota</taxon>
        <taxon>Alphaproteobacteria</taxon>
        <taxon>Rhodospirillales</taxon>
        <taxon>Dongiaceae</taxon>
        <taxon>Dongia</taxon>
    </lineage>
</organism>
<dbReference type="GO" id="GO:0016787">
    <property type="term" value="F:hydrolase activity"/>
    <property type="evidence" value="ECO:0007669"/>
    <property type="project" value="UniProtKB-KW"/>
</dbReference>
<dbReference type="SUPFAM" id="SSF53474">
    <property type="entry name" value="alpha/beta-Hydrolases"/>
    <property type="match status" value="1"/>
</dbReference>
<keyword evidence="4" id="KW-1185">Reference proteome</keyword>
<evidence type="ECO:0000313" key="3">
    <source>
        <dbReference type="EMBL" id="MDY0882619.1"/>
    </source>
</evidence>
<dbReference type="Proteomes" id="UP001279642">
    <property type="component" value="Unassembled WGS sequence"/>
</dbReference>
<feature type="chain" id="PRO_5047534413" evidence="1">
    <location>
        <begin position="26"/>
        <end position="286"/>
    </location>
</feature>
<dbReference type="RefSeq" id="WP_320507691.1">
    <property type="nucleotide sequence ID" value="NZ_JAXCLW010000002.1"/>
</dbReference>
<protein>
    <submittedName>
        <fullName evidence="3">Alpha/beta hydrolase</fullName>
    </submittedName>
</protein>
<keyword evidence="1" id="KW-0732">Signal</keyword>
<dbReference type="InterPro" id="IPR050471">
    <property type="entry name" value="AB_hydrolase"/>
</dbReference>
<evidence type="ECO:0000256" key="1">
    <source>
        <dbReference type="SAM" id="SignalP"/>
    </source>
</evidence>
<comment type="caution">
    <text evidence="3">The sequence shown here is derived from an EMBL/GenBank/DDBJ whole genome shotgun (WGS) entry which is preliminary data.</text>
</comment>
<feature type="signal peptide" evidence="1">
    <location>
        <begin position="1"/>
        <end position="25"/>
    </location>
</feature>
<evidence type="ECO:0000313" key="4">
    <source>
        <dbReference type="Proteomes" id="UP001279642"/>
    </source>
</evidence>
<sequence>MRNLLVLLMLLSIFSAMSLPPVAMATERPWQQLPEPKPLPDPASSGYAWINGIQLYFETFGQGEPVLLLHGALGNANYWGNQVPALAKKYRVIVIDARGHGRSTRDGKLFSYRLLAADVIALLDLLKIDKVSIIGWSDGGNTALQLAIQHPERLRRLFIFSANYKPSGYRLDVDQNDNFVRYIDLARRDYQRLSGKPHGYEIFLQLLSLFWGSEPNFSPEQLNRISLPIVIAAGDHDEAIRREHTEALARMIPSARLLILPDVSFFAMWQNPQLFNQTLLLFLAGK</sequence>
<gene>
    <name evidence="3" type="ORF">SMD27_07180</name>
</gene>
<dbReference type="PANTHER" id="PTHR43433">
    <property type="entry name" value="HYDROLASE, ALPHA/BETA FOLD FAMILY PROTEIN"/>
    <property type="match status" value="1"/>
</dbReference>
<dbReference type="PRINTS" id="PR00111">
    <property type="entry name" value="ABHYDROLASE"/>
</dbReference>
<dbReference type="Gene3D" id="3.40.50.1820">
    <property type="entry name" value="alpha/beta hydrolase"/>
    <property type="match status" value="1"/>
</dbReference>
<proteinExistence type="predicted"/>
<name>A0ABU5E999_9PROT</name>
<reference evidence="3 4" key="1">
    <citation type="journal article" date="2016" name="Antonie Van Leeuwenhoek">
        <title>Dongia soli sp. nov., isolated from soil from Dokdo, Korea.</title>
        <authorList>
            <person name="Kim D.U."/>
            <person name="Lee H."/>
            <person name="Kim H."/>
            <person name="Kim S.G."/>
            <person name="Ka J.O."/>
        </authorList>
    </citation>
    <scope>NUCLEOTIDE SEQUENCE [LARGE SCALE GENOMIC DNA]</scope>
    <source>
        <strain evidence="3 4">D78</strain>
    </source>
</reference>
<dbReference type="EMBL" id="JAXCLW010000002">
    <property type="protein sequence ID" value="MDY0882619.1"/>
    <property type="molecule type" value="Genomic_DNA"/>
</dbReference>
<dbReference type="InterPro" id="IPR000073">
    <property type="entry name" value="AB_hydrolase_1"/>
</dbReference>
<accession>A0ABU5E999</accession>
<dbReference type="PANTHER" id="PTHR43433:SF5">
    <property type="entry name" value="AB HYDROLASE-1 DOMAIN-CONTAINING PROTEIN"/>
    <property type="match status" value="1"/>
</dbReference>
<evidence type="ECO:0000259" key="2">
    <source>
        <dbReference type="Pfam" id="PF00561"/>
    </source>
</evidence>
<keyword evidence="3" id="KW-0378">Hydrolase</keyword>
<feature type="domain" description="AB hydrolase-1" evidence="2">
    <location>
        <begin position="65"/>
        <end position="204"/>
    </location>
</feature>
<dbReference type="Pfam" id="PF00561">
    <property type="entry name" value="Abhydrolase_1"/>
    <property type="match status" value="1"/>
</dbReference>
<dbReference type="InterPro" id="IPR029058">
    <property type="entry name" value="AB_hydrolase_fold"/>
</dbReference>